<dbReference type="RefSeq" id="WP_066351065.1">
    <property type="nucleotide sequence ID" value="NZ_LOED01000002.1"/>
</dbReference>
<evidence type="ECO:0000256" key="6">
    <source>
        <dbReference type="ARBA" id="ARBA00022984"/>
    </source>
</evidence>
<dbReference type="HAMAP" id="MF_00033">
    <property type="entry name" value="MurG"/>
    <property type="match status" value="1"/>
</dbReference>
<comment type="caution">
    <text evidence="13">The sequence shown here is derived from an EMBL/GenBank/DDBJ whole genome shotgun (WGS) entry which is preliminary data.</text>
</comment>
<keyword evidence="2 10" id="KW-0132">Cell division</keyword>
<keyword evidence="8 10" id="KW-0131">Cell cycle</keyword>
<reference evidence="13 14" key="1">
    <citation type="submission" date="2015-12" db="EMBL/GenBank/DDBJ databases">
        <title>Draft genome sequnece of Fervidicola ferrireducens strain Y170.</title>
        <authorList>
            <person name="Patel B.K."/>
        </authorList>
    </citation>
    <scope>NUCLEOTIDE SEQUENCE [LARGE SCALE GENOMIC DNA]</scope>
    <source>
        <strain evidence="13 14">Y170</strain>
    </source>
</reference>
<feature type="binding site" evidence="10">
    <location>
        <position position="126"/>
    </location>
    <ligand>
        <name>UDP-N-acetyl-alpha-D-glucosamine</name>
        <dbReference type="ChEBI" id="CHEBI:57705"/>
    </ligand>
</feature>
<dbReference type="Pfam" id="PF04101">
    <property type="entry name" value="Glyco_tran_28_C"/>
    <property type="match status" value="1"/>
</dbReference>
<dbReference type="GO" id="GO:0071555">
    <property type="term" value="P:cell wall organization"/>
    <property type="evidence" value="ECO:0007669"/>
    <property type="project" value="UniProtKB-KW"/>
</dbReference>
<dbReference type="PANTHER" id="PTHR21015:SF22">
    <property type="entry name" value="GLYCOSYLTRANSFERASE"/>
    <property type="match status" value="1"/>
</dbReference>
<evidence type="ECO:0000256" key="7">
    <source>
        <dbReference type="ARBA" id="ARBA00023136"/>
    </source>
</evidence>
<keyword evidence="7 10" id="KW-0472">Membrane</keyword>
<evidence type="ECO:0000256" key="3">
    <source>
        <dbReference type="ARBA" id="ARBA00022676"/>
    </source>
</evidence>
<dbReference type="SUPFAM" id="SSF53756">
    <property type="entry name" value="UDP-Glycosyltransferase/glycogen phosphorylase"/>
    <property type="match status" value="1"/>
</dbReference>
<comment type="pathway">
    <text evidence="10">Cell wall biogenesis; peptidoglycan biosynthesis.</text>
</comment>
<proteinExistence type="inferred from homology"/>
<dbReference type="InterPro" id="IPR004276">
    <property type="entry name" value="GlycoTrans_28_N"/>
</dbReference>
<dbReference type="NCBIfam" id="TIGR01133">
    <property type="entry name" value="murG"/>
    <property type="match status" value="1"/>
</dbReference>
<evidence type="ECO:0000259" key="12">
    <source>
        <dbReference type="Pfam" id="PF04101"/>
    </source>
</evidence>
<dbReference type="STRING" id="520764.AN618_02350"/>
<dbReference type="InParanoid" id="A0A140LD55"/>
<dbReference type="EC" id="2.4.1.227" evidence="10"/>
<comment type="function">
    <text evidence="10">Cell wall formation. Catalyzes the transfer of a GlcNAc subunit on undecaprenyl-pyrophosphoryl-MurNAc-pentapeptide (lipid intermediate I) to form undecaprenyl-pyrophosphoryl-MurNAc-(pentapeptide)GlcNAc (lipid intermediate II).</text>
</comment>
<feature type="domain" description="Glycosyltransferase family 28 N-terminal" evidence="11">
    <location>
        <begin position="5"/>
        <end position="144"/>
    </location>
</feature>
<dbReference type="InterPro" id="IPR006009">
    <property type="entry name" value="GlcNAc_MurG"/>
</dbReference>
<dbReference type="GO" id="GO:0051991">
    <property type="term" value="F:UDP-N-acetyl-D-glucosamine:N-acetylmuramoyl-L-alanyl-D-glutamyl-meso-2,6-diaminopimelyl-D-alanyl-D-alanine-diphosphoundecaprenol 4-beta-N-acetylglucosaminlytransferase activity"/>
    <property type="evidence" value="ECO:0007669"/>
    <property type="project" value="RHEA"/>
</dbReference>
<keyword evidence="14" id="KW-1185">Reference proteome</keyword>
<dbReference type="FunCoup" id="A0A140LD55">
    <property type="interactions" value="297"/>
</dbReference>
<dbReference type="GO" id="GO:0005886">
    <property type="term" value="C:plasma membrane"/>
    <property type="evidence" value="ECO:0007669"/>
    <property type="project" value="UniProtKB-SubCell"/>
</dbReference>
<evidence type="ECO:0000256" key="5">
    <source>
        <dbReference type="ARBA" id="ARBA00022960"/>
    </source>
</evidence>
<dbReference type="InterPro" id="IPR007235">
    <property type="entry name" value="Glyco_trans_28_C"/>
</dbReference>
<evidence type="ECO:0000256" key="1">
    <source>
        <dbReference type="ARBA" id="ARBA00022475"/>
    </source>
</evidence>
<dbReference type="UniPathway" id="UPA00219"/>
<feature type="binding site" evidence="10">
    <location>
        <begin position="12"/>
        <end position="14"/>
    </location>
    <ligand>
        <name>UDP-N-acetyl-alpha-D-glucosamine</name>
        <dbReference type="ChEBI" id="CHEBI:57705"/>
    </ligand>
</feature>
<dbReference type="GO" id="GO:0051301">
    <property type="term" value="P:cell division"/>
    <property type="evidence" value="ECO:0007669"/>
    <property type="project" value="UniProtKB-KW"/>
</dbReference>
<dbReference type="PANTHER" id="PTHR21015">
    <property type="entry name" value="UDP-N-ACETYLGLUCOSAMINE--N-ACETYLMURAMYL-(PENTAPEPTIDE) PYROPHOSPHORYL-UNDECAPRENOL N-ACETYLGLUCOSAMINE TRANSFERASE 1"/>
    <property type="match status" value="1"/>
</dbReference>
<dbReference type="AlphaFoldDB" id="A0A140LD55"/>
<dbReference type="Proteomes" id="UP000070427">
    <property type="component" value="Unassembled WGS sequence"/>
</dbReference>
<accession>A0A140LD55</accession>
<evidence type="ECO:0000256" key="10">
    <source>
        <dbReference type="HAMAP-Rule" id="MF_00033"/>
    </source>
</evidence>
<dbReference type="Pfam" id="PF03033">
    <property type="entry name" value="Glyco_transf_28"/>
    <property type="match status" value="1"/>
</dbReference>
<dbReference type="OrthoDB" id="9808936at2"/>
<comment type="subcellular location">
    <subcellularLocation>
        <location evidence="10">Cell membrane</location>
        <topology evidence="10">Peripheral membrane protein</topology>
        <orientation evidence="10">Cytoplasmic side</orientation>
    </subcellularLocation>
</comment>
<keyword evidence="5 10" id="KW-0133">Cell shape</keyword>
<dbReference type="Gene3D" id="3.40.50.2000">
    <property type="entry name" value="Glycogen Phosphorylase B"/>
    <property type="match status" value="2"/>
</dbReference>
<comment type="caution">
    <text evidence="10">Lacks conserved residue(s) required for the propagation of feature annotation.</text>
</comment>
<evidence type="ECO:0000256" key="8">
    <source>
        <dbReference type="ARBA" id="ARBA00023306"/>
    </source>
</evidence>
<evidence type="ECO:0000256" key="9">
    <source>
        <dbReference type="ARBA" id="ARBA00023316"/>
    </source>
</evidence>
<keyword evidence="3 10" id="KW-0328">Glycosyltransferase</keyword>
<dbReference type="GO" id="GO:0050511">
    <property type="term" value="F:undecaprenyldiphospho-muramoylpentapeptide beta-N-acetylglucosaminyltransferase activity"/>
    <property type="evidence" value="ECO:0007669"/>
    <property type="project" value="UniProtKB-UniRule"/>
</dbReference>
<dbReference type="PATRIC" id="fig|520764.3.peg.253"/>
<sequence>MPKKVIIAGGGTGGHIYPAIAIAQGLKMKFPDIKILFVGTEKGLENDLVPKAGFELKKIRAKGFKRKLSLENLSTLKEVALGGIESLVLLKREKPDLVVGTGGYVAGPIVFFASMLKIPTFIHEQNVKPGVTNRILSCFVDKVAVSFPDSAKYFPKSKVVVTGNPVRQEIVLTEKLKAIKELGLDAEKPLVLSFGGSQGALRLNEAVLELIDLIKEDSTFQLFHITGKKNYDDFISKLEYKGINPLCLGHIKVRPYVYEMHYAIAAADLVVSRAGAITIAELTAAGKPAILVPLPTAAGQHQDYNAGFMKKNGAAVIIKDRELSGKRLYEMIRSLISDKNRLIEMSAASKKLGRPDALDRILREIVSLMD</sequence>
<protein>
    <recommendedName>
        <fullName evidence="10">UDP-N-acetylglucosamine--N-acetylmuramyl-(pentapeptide) pyrophosphoryl-undecaprenol N-acetylglucosamine transferase</fullName>
        <ecNumber evidence="10">2.4.1.227</ecNumber>
    </recommendedName>
    <alternativeName>
        <fullName evidence="10">Undecaprenyl-PP-MurNAc-pentapeptide-UDPGlcNAc GlcNAc transferase</fullName>
    </alternativeName>
</protein>
<feature type="binding site" evidence="10">
    <location>
        <position position="302"/>
    </location>
    <ligand>
        <name>UDP-N-acetyl-alpha-D-glucosamine</name>
        <dbReference type="ChEBI" id="CHEBI:57705"/>
    </ligand>
</feature>
<dbReference type="EMBL" id="LOED01000002">
    <property type="protein sequence ID" value="KXG78480.1"/>
    <property type="molecule type" value="Genomic_DNA"/>
</dbReference>
<dbReference type="GO" id="GO:0009252">
    <property type="term" value="P:peptidoglycan biosynthetic process"/>
    <property type="evidence" value="ECO:0007669"/>
    <property type="project" value="UniProtKB-UniRule"/>
</dbReference>
<comment type="catalytic activity">
    <reaction evidence="10">
        <text>di-trans,octa-cis-undecaprenyl diphospho-N-acetyl-alpha-D-muramoyl-L-alanyl-D-glutamyl-meso-2,6-diaminopimeloyl-D-alanyl-D-alanine + UDP-N-acetyl-alpha-D-glucosamine = di-trans,octa-cis-undecaprenyl diphospho-[N-acetyl-alpha-D-glucosaminyl-(1-&gt;4)]-N-acetyl-alpha-D-muramoyl-L-alanyl-D-glutamyl-meso-2,6-diaminopimeloyl-D-alanyl-D-alanine + UDP + H(+)</text>
        <dbReference type="Rhea" id="RHEA:31227"/>
        <dbReference type="ChEBI" id="CHEBI:15378"/>
        <dbReference type="ChEBI" id="CHEBI:57705"/>
        <dbReference type="ChEBI" id="CHEBI:58223"/>
        <dbReference type="ChEBI" id="CHEBI:61387"/>
        <dbReference type="ChEBI" id="CHEBI:61388"/>
        <dbReference type="EC" id="2.4.1.227"/>
    </reaction>
</comment>
<evidence type="ECO:0000313" key="14">
    <source>
        <dbReference type="Proteomes" id="UP000070427"/>
    </source>
</evidence>
<comment type="similarity">
    <text evidence="10">Belongs to the glycosyltransferase 28 family. MurG subfamily.</text>
</comment>
<dbReference type="GO" id="GO:0005975">
    <property type="term" value="P:carbohydrate metabolic process"/>
    <property type="evidence" value="ECO:0007669"/>
    <property type="project" value="InterPro"/>
</dbReference>
<keyword evidence="1 10" id="KW-1003">Cell membrane</keyword>
<gene>
    <name evidence="10 13" type="primary">murG</name>
    <name evidence="13" type="ORF">AN618_02350</name>
</gene>
<name>A0A140LD55_9FIRM</name>
<keyword evidence="4 10" id="KW-0808">Transferase</keyword>
<evidence type="ECO:0000256" key="2">
    <source>
        <dbReference type="ARBA" id="ARBA00022618"/>
    </source>
</evidence>
<feature type="binding site" evidence="10">
    <location>
        <position position="167"/>
    </location>
    <ligand>
        <name>UDP-N-acetyl-alpha-D-glucosamine</name>
        <dbReference type="ChEBI" id="CHEBI:57705"/>
    </ligand>
</feature>
<evidence type="ECO:0000256" key="4">
    <source>
        <dbReference type="ARBA" id="ARBA00022679"/>
    </source>
</evidence>
<evidence type="ECO:0000313" key="13">
    <source>
        <dbReference type="EMBL" id="KXG78480.1"/>
    </source>
</evidence>
<dbReference type="CDD" id="cd03785">
    <property type="entry name" value="GT28_MurG"/>
    <property type="match status" value="1"/>
</dbReference>
<evidence type="ECO:0000259" key="11">
    <source>
        <dbReference type="Pfam" id="PF03033"/>
    </source>
</evidence>
<feature type="domain" description="Glycosyl transferase family 28 C-terminal" evidence="12">
    <location>
        <begin position="191"/>
        <end position="360"/>
    </location>
</feature>
<keyword evidence="9 10" id="KW-0961">Cell wall biogenesis/degradation</keyword>
<dbReference type="GO" id="GO:0008360">
    <property type="term" value="P:regulation of cell shape"/>
    <property type="evidence" value="ECO:0007669"/>
    <property type="project" value="UniProtKB-KW"/>
</dbReference>
<keyword evidence="6 10" id="KW-0573">Peptidoglycan synthesis</keyword>
<organism evidence="13 14">
    <name type="scientific">Fervidicola ferrireducens</name>
    <dbReference type="NCBI Taxonomy" id="520764"/>
    <lineage>
        <taxon>Bacteria</taxon>
        <taxon>Bacillati</taxon>
        <taxon>Bacillota</taxon>
        <taxon>Clostridia</taxon>
        <taxon>Thermosediminibacterales</taxon>
        <taxon>Thermosediminibacteraceae</taxon>
        <taxon>Fervidicola</taxon>
    </lineage>
</organism>
<feature type="binding site" evidence="10">
    <location>
        <position position="197"/>
    </location>
    <ligand>
        <name>UDP-N-acetyl-alpha-D-glucosamine</name>
        <dbReference type="ChEBI" id="CHEBI:57705"/>
    </ligand>
</feature>